<dbReference type="AlphaFoldDB" id="A0A9J5XMH4"/>
<comment type="caution">
    <text evidence="2">The sequence shown here is derived from an EMBL/GenBank/DDBJ whole genome shotgun (WGS) entry which is preliminary data.</text>
</comment>
<gene>
    <name evidence="2" type="ORF">H5410_048958</name>
</gene>
<name>A0A9J5XMH4_SOLCO</name>
<organism evidence="2 3">
    <name type="scientific">Solanum commersonii</name>
    <name type="common">Commerson's wild potato</name>
    <name type="synonym">Commerson's nightshade</name>
    <dbReference type="NCBI Taxonomy" id="4109"/>
    <lineage>
        <taxon>Eukaryota</taxon>
        <taxon>Viridiplantae</taxon>
        <taxon>Streptophyta</taxon>
        <taxon>Embryophyta</taxon>
        <taxon>Tracheophyta</taxon>
        <taxon>Spermatophyta</taxon>
        <taxon>Magnoliopsida</taxon>
        <taxon>eudicotyledons</taxon>
        <taxon>Gunneridae</taxon>
        <taxon>Pentapetalae</taxon>
        <taxon>asterids</taxon>
        <taxon>lamiids</taxon>
        <taxon>Solanales</taxon>
        <taxon>Solanaceae</taxon>
        <taxon>Solanoideae</taxon>
        <taxon>Solaneae</taxon>
        <taxon>Solanum</taxon>
    </lineage>
</organism>
<dbReference type="Gene3D" id="1.20.1280.50">
    <property type="match status" value="1"/>
</dbReference>
<protein>
    <recommendedName>
        <fullName evidence="1">F-box domain-containing protein</fullName>
    </recommendedName>
</protein>
<dbReference type="SMART" id="SM00256">
    <property type="entry name" value="FBOX"/>
    <property type="match status" value="1"/>
</dbReference>
<dbReference type="PROSITE" id="PS50181">
    <property type="entry name" value="FBOX"/>
    <property type="match status" value="1"/>
</dbReference>
<keyword evidence="3" id="KW-1185">Reference proteome</keyword>
<proteinExistence type="predicted"/>
<dbReference type="EMBL" id="JACXVP010000009">
    <property type="protein sequence ID" value="KAG5588524.1"/>
    <property type="molecule type" value="Genomic_DNA"/>
</dbReference>
<dbReference type="Proteomes" id="UP000824120">
    <property type="component" value="Chromosome 9"/>
</dbReference>
<sequence length="80" mass="9388">MIPMRRIPTLPQELIIDIFLWLPVMSLMRFRYVSKFFDVLVLDSDFYLCSMTRDGGTKFLMGKTEDLYAVDLNEDGNTSR</sequence>
<dbReference type="OrthoDB" id="1246558at2759"/>
<evidence type="ECO:0000259" key="1">
    <source>
        <dbReference type="PROSITE" id="PS50181"/>
    </source>
</evidence>
<evidence type="ECO:0000313" key="3">
    <source>
        <dbReference type="Proteomes" id="UP000824120"/>
    </source>
</evidence>
<dbReference type="InterPro" id="IPR036047">
    <property type="entry name" value="F-box-like_dom_sf"/>
</dbReference>
<dbReference type="SUPFAM" id="SSF81383">
    <property type="entry name" value="F-box domain"/>
    <property type="match status" value="1"/>
</dbReference>
<evidence type="ECO:0000313" key="2">
    <source>
        <dbReference type="EMBL" id="KAG5588524.1"/>
    </source>
</evidence>
<reference evidence="2 3" key="1">
    <citation type="submission" date="2020-09" db="EMBL/GenBank/DDBJ databases">
        <title>De no assembly of potato wild relative species, Solanum commersonii.</title>
        <authorList>
            <person name="Cho K."/>
        </authorList>
    </citation>
    <scope>NUCLEOTIDE SEQUENCE [LARGE SCALE GENOMIC DNA]</scope>
    <source>
        <strain evidence="2">LZ3.2</strain>
        <tissue evidence="2">Leaf</tissue>
    </source>
</reference>
<dbReference type="Pfam" id="PF00646">
    <property type="entry name" value="F-box"/>
    <property type="match status" value="1"/>
</dbReference>
<accession>A0A9J5XMH4</accession>
<dbReference type="InterPro" id="IPR001810">
    <property type="entry name" value="F-box_dom"/>
</dbReference>
<feature type="domain" description="F-box" evidence="1">
    <location>
        <begin position="4"/>
        <end position="50"/>
    </location>
</feature>